<proteinExistence type="predicted"/>
<feature type="region of interest" description="Disordered" evidence="1">
    <location>
        <begin position="67"/>
        <end position="107"/>
    </location>
</feature>
<keyword evidence="3" id="KW-1185">Reference proteome</keyword>
<evidence type="ECO:0000313" key="2">
    <source>
        <dbReference type="EMBL" id="QEG54078.1"/>
    </source>
</evidence>
<dbReference type="KEGG" id="vg:80540282"/>
<dbReference type="RefSeq" id="YP_010801568.1">
    <property type="nucleotide sequence ID" value="NC_076966.1"/>
</dbReference>
<sequence length="374" mass="41608">MHAQNKHGKRKDSLKKHRRANKNNDSVSRDRSVSNQSALASVLDRLRASLRRLSWVGRSVNTNIQEPVSRLTADVEGCSTSNEPEPKTQTSGLDSSGSKTSSSASSGKLIDRLERDCDLDGDLGLGKRLQPVTETTPCWFYKDEKKRRRVGVIPELLPEIFEMTEAEALGLLRDGREKQILLAAGRDAVLVDVEERVIKKNKTSRDGGCCSRNVSCCEDDNKNTEPVIFRATCWCAPVRLGLFNAPFPLGTKLRGEHYFVPYLRLMPQTFTRSETLSLTLSTEAAALAGLLWNATYQDKFNEDVFYCPAVMFSSVGTQPDFTSTGKKYIVDSPFCYASFLPGILVILPQHDIPLDVMQRAVNVARRAIESSEAK</sequence>
<dbReference type="EMBL" id="MK360902">
    <property type="protein sequence ID" value="QEG54078.1"/>
    <property type="molecule type" value="Genomic_DNA"/>
</dbReference>
<feature type="compositionally biased region" description="Basic residues" evidence="1">
    <location>
        <begin position="1"/>
        <end position="21"/>
    </location>
</feature>
<feature type="compositionally biased region" description="Polar residues" evidence="1">
    <location>
        <begin position="78"/>
        <end position="90"/>
    </location>
</feature>
<accession>A0A5B9QZY8</accession>
<evidence type="ECO:0000256" key="1">
    <source>
        <dbReference type="SAM" id="MobiDB-lite"/>
    </source>
</evidence>
<dbReference type="Proteomes" id="UP001144437">
    <property type="component" value="Segment"/>
</dbReference>
<evidence type="ECO:0000313" key="3">
    <source>
        <dbReference type="Proteomes" id="UP001144437"/>
    </source>
</evidence>
<feature type="region of interest" description="Disordered" evidence="1">
    <location>
        <begin position="1"/>
        <end position="36"/>
    </location>
</feature>
<feature type="compositionally biased region" description="Low complexity" evidence="1">
    <location>
        <begin position="91"/>
        <end position="107"/>
    </location>
</feature>
<organism evidence="2 3">
    <name type="scientific">Cacatuid alphaherpesvirus 2</name>
    <dbReference type="NCBI Taxonomy" id="2604840"/>
    <lineage>
        <taxon>Viruses</taxon>
        <taxon>Duplodnaviria</taxon>
        <taxon>Heunggongvirae</taxon>
        <taxon>Peploviricota</taxon>
        <taxon>Herviviricetes</taxon>
        <taxon>Herpesvirales</taxon>
        <taxon>Orthoherpesviridae</taxon>
        <taxon>Alphaherpesvirinae</taxon>
        <taxon>Iltovirus</taxon>
        <taxon>Iltovirus cacatuidalpha2</taxon>
    </lineage>
</organism>
<protein>
    <submittedName>
        <fullName evidence="2">Uncharacterized protein</fullName>
    </submittedName>
</protein>
<reference evidence="2" key="1">
    <citation type="journal article" date="2019" name="Vet. Microbiol.">
        <title>Disease surveillance in wild Victorian cacatuids reveals co-infection with multiple agents and detection of novel avian viruses.</title>
        <authorList>
            <person name="Sutherland M."/>
            <person name="Sarker S."/>
            <person name="Vaz P.K."/>
            <person name="Legione A.R."/>
            <person name="Devlin J.M."/>
            <person name="Macwhirter P.L."/>
            <person name="Whiteley P.L."/>
            <person name="Raidal S.R."/>
        </authorList>
    </citation>
    <scope>NUCLEOTIDE SEQUENCE</scope>
    <source>
        <strain evidence="2">97-0001</strain>
    </source>
</reference>
<name>A0A5B9QZY8_9ALPH</name>
<dbReference type="GeneID" id="80540282"/>